<dbReference type="HOGENOM" id="CLU_007383_14_0_11"/>
<dbReference type="Proteomes" id="UP000013167">
    <property type="component" value="Unassembled WGS sequence"/>
</dbReference>
<dbReference type="EC" id="4.2.1.47" evidence="4"/>
<evidence type="ECO:0000259" key="7">
    <source>
        <dbReference type="Pfam" id="PF16363"/>
    </source>
</evidence>
<dbReference type="InterPro" id="IPR036291">
    <property type="entry name" value="NAD(P)-bd_dom_sf"/>
</dbReference>
<organism evidence="8 9">
    <name type="scientific">Phycicoccus elongatus Lp2</name>
    <dbReference type="NCBI Taxonomy" id="1193181"/>
    <lineage>
        <taxon>Bacteria</taxon>
        <taxon>Bacillati</taxon>
        <taxon>Actinomycetota</taxon>
        <taxon>Actinomycetes</taxon>
        <taxon>Micrococcales</taxon>
        <taxon>Intrasporangiaceae</taxon>
        <taxon>Phycicoccus</taxon>
    </lineage>
</organism>
<gene>
    <name evidence="8" type="primary">MUR</name>
    <name evidence="8" type="ORF">BN10_820021</name>
</gene>
<dbReference type="Pfam" id="PF16363">
    <property type="entry name" value="GDP_Man_Dehyd"/>
    <property type="match status" value="1"/>
</dbReference>
<evidence type="ECO:0000256" key="3">
    <source>
        <dbReference type="ARBA" id="ARBA00009263"/>
    </source>
</evidence>
<comment type="catalytic activity">
    <reaction evidence="1">
        <text>GDP-alpha-D-mannose = GDP-4-dehydro-alpha-D-rhamnose + H2O</text>
        <dbReference type="Rhea" id="RHEA:23820"/>
        <dbReference type="ChEBI" id="CHEBI:15377"/>
        <dbReference type="ChEBI" id="CHEBI:57527"/>
        <dbReference type="ChEBI" id="CHEBI:57964"/>
        <dbReference type="EC" id="4.2.1.47"/>
    </reaction>
</comment>
<comment type="caution">
    <text evidence="8">The sequence shown here is derived from an EMBL/GenBank/DDBJ whole genome shotgun (WGS) entry which is preliminary data.</text>
</comment>
<evidence type="ECO:0000313" key="9">
    <source>
        <dbReference type="Proteomes" id="UP000013167"/>
    </source>
</evidence>
<evidence type="ECO:0000256" key="1">
    <source>
        <dbReference type="ARBA" id="ARBA00000188"/>
    </source>
</evidence>
<evidence type="ECO:0000256" key="6">
    <source>
        <dbReference type="ARBA" id="ARBA00059383"/>
    </source>
</evidence>
<comment type="function">
    <text evidence="6">Catalyzes the conversion of GDP-D-mannose to GDP-4-dehydro-6-deoxy-D-mannose.</text>
</comment>
<dbReference type="PANTHER" id="PTHR43715:SF1">
    <property type="entry name" value="GDP-MANNOSE 4,6 DEHYDRATASE"/>
    <property type="match status" value="1"/>
</dbReference>
<evidence type="ECO:0000256" key="5">
    <source>
        <dbReference type="ARBA" id="ARBA00023239"/>
    </source>
</evidence>
<name>N0E5A1_9MICO</name>
<dbReference type="eggNOG" id="COG1089">
    <property type="taxonomic scope" value="Bacteria"/>
</dbReference>
<dbReference type="GO" id="GO:0042351">
    <property type="term" value="P:'de novo' GDP-L-fucose biosynthetic process"/>
    <property type="evidence" value="ECO:0007669"/>
    <property type="project" value="TreeGrafter"/>
</dbReference>
<dbReference type="InterPro" id="IPR006368">
    <property type="entry name" value="GDP_Man_deHydtase"/>
</dbReference>
<dbReference type="FunFam" id="3.40.50.720:FF:000924">
    <property type="entry name" value="GDP-mannose 4,6 dehydratase"/>
    <property type="match status" value="1"/>
</dbReference>
<sequence length="322" mass="34293">MTSPVAVVTGAAGQDGSYLVERLVHDGYAVHAVARSADRAALLSADDVTIHEVDLTEHERLSGLILDLRPDEIYNLGGLSSVAHSWQEPIAAAEVSGVAPIVLLEAALRLQHQSGRPVRVLQASSAEIFGEPSEVPQTELTPIRPVSPYGAAKALAHHAVHVFRGRGLHASSVILYNHESPRRPTTFVTRKITAAVAAIATSGSGTLALGNLDAARDWGWAPDYVDAMVRAVRHGTAGDYVIATGTAHTVREFVAAAFGHVGVADWHEHVTIDPAFVRPADPSILVGDASKARADLGWRPSKDFRDLVCAMVDHDLALLRAR</sequence>
<dbReference type="Gene3D" id="3.40.50.720">
    <property type="entry name" value="NAD(P)-binding Rossmann-like Domain"/>
    <property type="match status" value="1"/>
</dbReference>
<dbReference type="Gene3D" id="3.90.25.10">
    <property type="entry name" value="UDP-galactose 4-epimerase, domain 1"/>
    <property type="match status" value="1"/>
</dbReference>
<proteinExistence type="inferred from homology"/>
<evidence type="ECO:0000256" key="4">
    <source>
        <dbReference type="ARBA" id="ARBA00011989"/>
    </source>
</evidence>
<keyword evidence="9" id="KW-1185">Reference proteome</keyword>
<dbReference type="OrthoDB" id="9779041at2"/>
<dbReference type="EMBL" id="CAIZ01000155">
    <property type="protein sequence ID" value="CCH71185.1"/>
    <property type="molecule type" value="Genomic_DNA"/>
</dbReference>
<dbReference type="SUPFAM" id="SSF51735">
    <property type="entry name" value="NAD(P)-binding Rossmann-fold domains"/>
    <property type="match status" value="1"/>
</dbReference>
<dbReference type="STRING" id="1193181.BN10_820021"/>
<keyword evidence="5 8" id="KW-0456">Lyase</keyword>
<accession>N0E5A1</accession>
<dbReference type="InterPro" id="IPR016040">
    <property type="entry name" value="NAD(P)-bd_dom"/>
</dbReference>
<reference evidence="8 9" key="1">
    <citation type="journal article" date="2013" name="ISME J.">
        <title>A metabolic model for members of the genus Tetrasphaera involved in enhanced biological phosphorus removal.</title>
        <authorList>
            <person name="Kristiansen R."/>
            <person name="Nguyen H.T.T."/>
            <person name="Saunders A.M."/>
            <person name="Nielsen J.L."/>
            <person name="Wimmer R."/>
            <person name="Le V.Q."/>
            <person name="McIlroy S.J."/>
            <person name="Petrovski S."/>
            <person name="Seviour R.J."/>
            <person name="Calteau A."/>
            <person name="Nielsen K.L."/>
            <person name="Nielsen P.H."/>
        </authorList>
    </citation>
    <scope>NUCLEOTIDE SEQUENCE [LARGE SCALE GENOMIC DNA]</scope>
    <source>
        <strain evidence="8 9">Lp2</strain>
    </source>
</reference>
<dbReference type="GO" id="GO:0008446">
    <property type="term" value="F:GDP-mannose 4,6-dehydratase activity"/>
    <property type="evidence" value="ECO:0007669"/>
    <property type="project" value="UniProtKB-EC"/>
</dbReference>
<dbReference type="PANTHER" id="PTHR43715">
    <property type="entry name" value="GDP-MANNOSE 4,6-DEHYDRATASE"/>
    <property type="match status" value="1"/>
</dbReference>
<comment type="cofactor">
    <cofactor evidence="2">
        <name>NADP(+)</name>
        <dbReference type="ChEBI" id="CHEBI:58349"/>
    </cofactor>
</comment>
<feature type="domain" description="NAD(P)-binding" evidence="7">
    <location>
        <begin position="8"/>
        <end position="311"/>
    </location>
</feature>
<evidence type="ECO:0000313" key="8">
    <source>
        <dbReference type="EMBL" id="CCH71185.1"/>
    </source>
</evidence>
<protein>
    <recommendedName>
        <fullName evidence="4">GDP-mannose 4,6-dehydratase</fullName>
        <ecNumber evidence="4">4.2.1.47</ecNumber>
    </recommendedName>
</protein>
<dbReference type="AlphaFoldDB" id="N0E5A1"/>
<dbReference type="CDD" id="cd05260">
    <property type="entry name" value="GDP_MD_SDR_e"/>
    <property type="match status" value="1"/>
</dbReference>
<dbReference type="RefSeq" id="WP_010851016.1">
    <property type="nucleotide sequence ID" value="NZ_HF570956.1"/>
</dbReference>
<evidence type="ECO:0000256" key="2">
    <source>
        <dbReference type="ARBA" id="ARBA00001937"/>
    </source>
</evidence>
<comment type="similarity">
    <text evidence="3">Belongs to the NAD(P)-dependent epimerase/dehydratase family. GDP-mannose 4,6-dehydratase subfamily.</text>
</comment>